<protein>
    <submittedName>
        <fullName evidence="1">Uncharacterized protein</fullName>
    </submittedName>
</protein>
<dbReference type="EMBL" id="GGEC01047143">
    <property type="protein sequence ID" value="MBX27627.1"/>
    <property type="molecule type" value="Transcribed_RNA"/>
</dbReference>
<dbReference type="AlphaFoldDB" id="A0A2P2MBL6"/>
<name>A0A2P2MBL6_RHIMU</name>
<reference evidence="1" key="1">
    <citation type="submission" date="2018-02" db="EMBL/GenBank/DDBJ databases">
        <title>Rhizophora mucronata_Transcriptome.</title>
        <authorList>
            <person name="Meera S.P."/>
            <person name="Sreeshan A."/>
            <person name="Augustine A."/>
        </authorList>
    </citation>
    <scope>NUCLEOTIDE SEQUENCE</scope>
    <source>
        <tissue evidence="1">Leaf</tissue>
    </source>
</reference>
<proteinExistence type="predicted"/>
<sequence>MALHRGLKRSNFTLFS</sequence>
<organism evidence="1">
    <name type="scientific">Rhizophora mucronata</name>
    <name type="common">Asiatic mangrove</name>
    <dbReference type="NCBI Taxonomy" id="61149"/>
    <lineage>
        <taxon>Eukaryota</taxon>
        <taxon>Viridiplantae</taxon>
        <taxon>Streptophyta</taxon>
        <taxon>Embryophyta</taxon>
        <taxon>Tracheophyta</taxon>
        <taxon>Spermatophyta</taxon>
        <taxon>Magnoliopsida</taxon>
        <taxon>eudicotyledons</taxon>
        <taxon>Gunneridae</taxon>
        <taxon>Pentapetalae</taxon>
        <taxon>rosids</taxon>
        <taxon>fabids</taxon>
        <taxon>Malpighiales</taxon>
        <taxon>Rhizophoraceae</taxon>
        <taxon>Rhizophora</taxon>
    </lineage>
</organism>
<evidence type="ECO:0000313" key="1">
    <source>
        <dbReference type="EMBL" id="MBX27627.1"/>
    </source>
</evidence>
<accession>A0A2P2MBL6</accession>